<keyword evidence="3" id="KW-1185">Reference proteome</keyword>
<gene>
    <name evidence="2" type="ORF">ASPZODRAFT_74944</name>
</gene>
<accession>A0A1L9S7L8</accession>
<name>A0A1L9S7L8_9EURO</name>
<dbReference type="STRING" id="1073090.A0A1L9S7L8"/>
<dbReference type="OrthoDB" id="5350396at2759"/>
<feature type="compositionally biased region" description="Basic and acidic residues" evidence="1">
    <location>
        <begin position="130"/>
        <end position="139"/>
    </location>
</feature>
<feature type="compositionally biased region" description="Low complexity" evidence="1">
    <location>
        <begin position="120"/>
        <end position="129"/>
    </location>
</feature>
<evidence type="ECO:0000313" key="2">
    <source>
        <dbReference type="EMBL" id="OJJ43139.1"/>
    </source>
</evidence>
<reference evidence="3" key="1">
    <citation type="journal article" date="2017" name="Genome Biol.">
        <title>Comparative genomics reveals high biological diversity and specific adaptations in the industrially and medically important fungal genus Aspergillus.</title>
        <authorList>
            <person name="de Vries R.P."/>
            <person name="Riley R."/>
            <person name="Wiebenga A."/>
            <person name="Aguilar-Osorio G."/>
            <person name="Amillis S."/>
            <person name="Uchima C.A."/>
            <person name="Anderluh G."/>
            <person name="Asadollahi M."/>
            <person name="Askin M."/>
            <person name="Barry K."/>
            <person name="Battaglia E."/>
            <person name="Bayram O."/>
            <person name="Benocci T."/>
            <person name="Braus-Stromeyer S.A."/>
            <person name="Caldana C."/>
            <person name="Canovas D."/>
            <person name="Cerqueira G.C."/>
            <person name="Chen F."/>
            <person name="Chen W."/>
            <person name="Choi C."/>
            <person name="Clum A."/>
            <person name="Dos Santos R.A."/>
            <person name="Damasio A.R."/>
            <person name="Diallinas G."/>
            <person name="Emri T."/>
            <person name="Fekete E."/>
            <person name="Flipphi M."/>
            <person name="Freyberg S."/>
            <person name="Gallo A."/>
            <person name="Gournas C."/>
            <person name="Habgood R."/>
            <person name="Hainaut M."/>
            <person name="Harispe M.L."/>
            <person name="Henrissat B."/>
            <person name="Hilden K.S."/>
            <person name="Hope R."/>
            <person name="Hossain A."/>
            <person name="Karabika E."/>
            <person name="Karaffa L."/>
            <person name="Karanyi Z."/>
            <person name="Krasevec N."/>
            <person name="Kuo A."/>
            <person name="Kusch H."/>
            <person name="LaButti K."/>
            <person name="Lagendijk E.L."/>
            <person name="Lapidus A."/>
            <person name="Levasseur A."/>
            <person name="Lindquist E."/>
            <person name="Lipzen A."/>
            <person name="Logrieco A.F."/>
            <person name="MacCabe A."/>
            <person name="Maekelae M.R."/>
            <person name="Malavazi I."/>
            <person name="Melin P."/>
            <person name="Meyer V."/>
            <person name="Mielnichuk N."/>
            <person name="Miskei M."/>
            <person name="Molnar A.P."/>
            <person name="Mule G."/>
            <person name="Ngan C.Y."/>
            <person name="Orejas M."/>
            <person name="Orosz E."/>
            <person name="Ouedraogo J.P."/>
            <person name="Overkamp K.M."/>
            <person name="Park H.-S."/>
            <person name="Perrone G."/>
            <person name="Piumi F."/>
            <person name="Punt P.J."/>
            <person name="Ram A.F."/>
            <person name="Ramon A."/>
            <person name="Rauscher S."/>
            <person name="Record E."/>
            <person name="Riano-Pachon D.M."/>
            <person name="Robert V."/>
            <person name="Roehrig J."/>
            <person name="Ruller R."/>
            <person name="Salamov A."/>
            <person name="Salih N.S."/>
            <person name="Samson R.A."/>
            <person name="Sandor E."/>
            <person name="Sanguinetti M."/>
            <person name="Schuetze T."/>
            <person name="Sepcic K."/>
            <person name="Shelest E."/>
            <person name="Sherlock G."/>
            <person name="Sophianopoulou V."/>
            <person name="Squina F.M."/>
            <person name="Sun H."/>
            <person name="Susca A."/>
            <person name="Todd R.B."/>
            <person name="Tsang A."/>
            <person name="Unkles S.E."/>
            <person name="van de Wiele N."/>
            <person name="van Rossen-Uffink D."/>
            <person name="Oliveira J.V."/>
            <person name="Vesth T.C."/>
            <person name="Visser J."/>
            <person name="Yu J.-H."/>
            <person name="Zhou M."/>
            <person name="Andersen M.R."/>
            <person name="Archer D.B."/>
            <person name="Baker S.E."/>
            <person name="Benoit I."/>
            <person name="Brakhage A.A."/>
            <person name="Braus G.H."/>
            <person name="Fischer R."/>
            <person name="Frisvad J.C."/>
            <person name="Goldman G.H."/>
            <person name="Houbraken J."/>
            <person name="Oakley B."/>
            <person name="Pocsi I."/>
            <person name="Scazzocchio C."/>
            <person name="Seiboth B."/>
            <person name="vanKuyk P.A."/>
            <person name="Wortman J."/>
            <person name="Dyer P.S."/>
            <person name="Grigoriev I.V."/>
        </authorList>
    </citation>
    <scope>NUCLEOTIDE SEQUENCE [LARGE SCALE GENOMIC DNA]</scope>
    <source>
        <strain evidence="3">CBS 506.65</strain>
    </source>
</reference>
<evidence type="ECO:0000313" key="3">
    <source>
        <dbReference type="Proteomes" id="UP000184188"/>
    </source>
</evidence>
<feature type="region of interest" description="Disordered" evidence="1">
    <location>
        <begin position="1"/>
        <end position="84"/>
    </location>
</feature>
<organism evidence="2 3">
    <name type="scientific">Penicilliopsis zonata CBS 506.65</name>
    <dbReference type="NCBI Taxonomy" id="1073090"/>
    <lineage>
        <taxon>Eukaryota</taxon>
        <taxon>Fungi</taxon>
        <taxon>Dikarya</taxon>
        <taxon>Ascomycota</taxon>
        <taxon>Pezizomycotina</taxon>
        <taxon>Eurotiomycetes</taxon>
        <taxon>Eurotiomycetidae</taxon>
        <taxon>Eurotiales</taxon>
        <taxon>Aspergillaceae</taxon>
        <taxon>Penicilliopsis</taxon>
    </lineage>
</organism>
<feature type="region of interest" description="Disordered" evidence="1">
    <location>
        <begin position="120"/>
        <end position="152"/>
    </location>
</feature>
<dbReference type="VEuPathDB" id="FungiDB:ASPZODRAFT_74944"/>
<dbReference type="RefSeq" id="XP_022577649.1">
    <property type="nucleotide sequence ID" value="XM_022730004.1"/>
</dbReference>
<evidence type="ECO:0000256" key="1">
    <source>
        <dbReference type="SAM" id="MobiDB-lite"/>
    </source>
</evidence>
<dbReference type="GeneID" id="34616468"/>
<dbReference type="AlphaFoldDB" id="A0A1L9S7L8"/>
<feature type="compositionally biased region" description="Basic and acidic residues" evidence="1">
    <location>
        <begin position="10"/>
        <end position="21"/>
    </location>
</feature>
<dbReference type="Proteomes" id="UP000184188">
    <property type="component" value="Unassembled WGS sequence"/>
</dbReference>
<protein>
    <submittedName>
        <fullName evidence="2">Uncharacterized protein</fullName>
    </submittedName>
</protein>
<sequence>MSKSRNITDYFKRPDFSAVRDPDEETTEDCQVRRAESEALPQTKPTPLFASFADSVGSASRQSSLPVGSSFAGRSSFDGSTSLSQRVVRNGREVVISSDGEYTDAESLEDPEDLFRILDTTATSTTTKVQQEKEEEMPPRKTGKPSKFSSSSIDKLPKYKFTLDSLVTHTVDDNETEAGVSKVRAAYDAAEKESAAARENGGRLRETLLASALGTGDKNDDASDIQRLLHAVRRTEALDQDKAWYFFKQGVSSSSPSHPLPPKFPASKVSARTYEAVLRDPTTRARAFQSGTLDVALARHMLPEEVVLWIFQSASSEQRDDLRHAYCRAFKVTSLILPKHIDTLFETLGATSDSLDLSKPLIPASSETGSLGHKEFQTQSLLLSSLDLLRGTADRFARRTRVHILLILFRLAIDISITSNSIVCSELEGTITALLESGLKPDAENMARQISQAVYDTVNDAEFQARLLRHILPTSDWIALLRCRLAVSFLLRDPAPLTEAPEAVLDLNRITAVLKEKRFDVKAFKAKDQGEYDFGELGAITVLLNIAIDSSWAKLRAGAEGETNREYNAAVDALADRIKKIFTSIADSGASHLRRTQAKEALEALHYRTVYSIRSKPPPKKTLFGPKNDQDWEDIEKSRAAFAQFTKGRTKAEIAIRPHDPS</sequence>
<proteinExistence type="predicted"/>
<feature type="compositionally biased region" description="Polar residues" evidence="1">
    <location>
        <begin position="57"/>
        <end position="67"/>
    </location>
</feature>
<dbReference type="EMBL" id="KV878354">
    <property type="protein sequence ID" value="OJJ43139.1"/>
    <property type="molecule type" value="Genomic_DNA"/>
</dbReference>